<keyword evidence="5" id="KW-0479">Metal-binding</keyword>
<dbReference type="GO" id="GO:0047757">
    <property type="term" value="F:chondroitin-glucuronate 5-epimerase activity"/>
    <property type="evidence" value="ECO:0007669"/>
    <property type="project" value="TreeGrafter"/>
</dbReference>
<comment type="caution">
    <text evidence="16">The sequence shown here is derived from an EMBL/GenBank/DDBJ whole genome shotgun (WGS) entry which is preliminary data.</text>
</comment>
<evidence type="ECO:0000256" key="13">
    <source>
        <dbReference type="ARBA" id="ARBA00023235"/>
    </source>
</evidence>
<evidence type="ECO:0000256" key="11">
    <source>
        <dbReference type="ARBA" id="ARBA00023136"/>
    </source>
</evidence>
<evidence type="ECO:0000256" key="1">
    <source>
        <dbReference type="ARBA" id="ARBA00004141"/>
    </source>
</evidence>
<dbReference type="EMBL" id="JAHGAV010000041">
    <property type="protein sequence ID" value="KAG6935739.1"/>
    <property type="molecule type" value="Genomic_DNA"/>
</dbReference>
<dbReference type="PANTHER" id="PTHR15532:SF3">
    <property type="entry name" value="DERMATAN-SULFATE EPIMERASE"/>
    <property type="match status" value="1"/>
</dbReference>
<dbReference type="SUPFAM" id="SSF48230">
    <property type="entry name" value="Chondroitin AC/alginate lyase"/>
    <property type="match status" value="1"/>
</dbReference>
<dbReference type="GO" id="GO:0016020">
    <property type="term" value="C:membrane"/>
    <property type="evidence" value="ECO:0007669"/>
    <property type="project" value="UniProtKB-SubCell"/>
</dbReference>
<dbReference type="FunFam" id="3.40.50.1000:FF:000086">
    <property type="entry name" value="LD24878p"/>
    <property type="match status" value="1"/>
</dbReference>
<name>A0A8T1T3K7_CHESE</name>
<dbReference type="Gene3D" id="2.70.98.70">
    <property type="match status" value="1"/>
</dbReference>
<evidence type="ECO:0000256" key="5">
    <source>
        <dbReference type="ARBA" id="ARBA00022723"/>
    </source>
</evidence>
<evidence type="ECO:0000256" key="7">
    <source>
        <dbReference type="ARBA" id="ARBA00022801"/>
    </source>
</evidence>
<reference evidence="16 17" key="1">
    <citation type="journal article" date="2020" name="G3 (Bethesda)">
        <title>Draft Genome of the Common Snapping Turtle, Chelydra serpentina, a Model for Phenotypic Plasticity in Reptiles.</title>
        <authorList>
            <person name="Das D."/>
            <person name="Singh S.K."/>
            <person name="Bierstedt J."/>
            <person name="Erickson A."/>
            <person name="Galli G.L.J."/>
            <person name="Crossley D.A. 2nd"/>
            <person name="Rhen T."/>
        </authorList>
    </citation>
    <scope>NUCLEOTIDE SEQUENCE [LARGE SCALE GENOMIC DNA]</scope>
    <source>
        <tissue evidence="16">Whole blood</tissue>
    </source>
</reference>
<keyword evidence="11 15" id="KW-0472">Membrane</keyword>
<keyword evidence="13" id="KW-0413">Isomerase</keyword>
<gene>
    <name evidence="16" type="primary">DSE</name>
    <name evidence="16" type="ORF">G0U57_014429</name>
</gene>
<dbReference type="Proteomes" id="UP000765507">
    <property type="component" value="Unassembled WGS sequence"/>
</dbReference>
<dbReference type="Gene3D" id="3.40.50.1000">
    <property type="entry name" value="HAD superfamily/HAD-like"/>
    <property type="match status" value="1"/>
</dbReference>
<dbReference type="InterPro" id="IPR008929">
    <property type="entry name" value="Chondroitin_lyas"/>
</dbReference>
<evidence type="ECO:0000313" key="17">
    <source>
        <dbReference type="Proteomes" id="UP000765507"/>
    </source>
</evidence>
<comment type="similarity">
    <text evidence="3">Belongs to the 5'(3')-deoxyribonucleotidase family.</text>
</comment>
<proteinExistence type="inferred from homology"/>
<dbReference type="FunFam" id="2.70.98.70:FF:000001">
    <property type="entry name" value="dermatan-sulfate epimerase isoform X1"/>
    <property type="match status" value="1"/>
</dbReference>
<accession>A0A8T1T3K7</accession>
<dbReference type="FunFam" id="1.50.10.100:FF:000001">
    <property type="entry name" value="dermatan-sulfate epimerase isoform X1"/>
    <property type="match status" value="1"/>
</dbReference>
<keyword evidence="4 15" id="KW-0812">Transmembrane</keyword>
<dbReference type="InterPro" id="IPR052447">
    <property type="entry name" value="Dermatan-Sulfate_Isomerase"/>
</dbReference>
<dbReference type="InterPro" id="IPR008380">
    <property type="entry name" value="HAD-SF_hydro_IG_5-nucl"/>
</dbReference>
<evidence type="ECO:0000256" key="14">
    <source>
        <dbReference type="ARBA" id="ARBA00069357"/>
    </source>
</evidence>
<dbReference type="Pfam" id="PF05761">
    <property type="entry name" value="5_nucleotid"/>
    <property type="match status" value="1"/>
</dbReference>
<comment type="similarity">
    <text evidence="2">Belongs to the dermatan-sulfate isomerase family.</text>
</comment>
<evidence type="ECO:0000313" key="16">
    <source>
        <dbReference type="EMBL" id="KAG6935739.1"/>
    </source>
</evidence>
<dbReference type="SUPFAM" id="SSF56784">
    <property type="entry name" value="HAD-like"/>
    <property type="match status" value="1"/>
</dbReference>
<dbReference type="OrthoDB" id="5946629at2759"/>
<evidence type="ECO:0000256" key="2">
    <source>
        <dbReference type="ARBA" id="ARBA00006556"/>
    </source>
</evidence>
<evidence type="ECO:0000256" key="9">
    <source>
        <dbReference type="ARBA" id="ARBA00022989"/>
    </source>
</evidence>
<evidence type="ECO:0000256" key="10">
    <source>
        <dbReference type="ARBA" id="ARBA00022990"/>
    </source>
</evidence>
<keyword evidence="8" id="KW-0460">Magnesium</keyword>
<evidence type="ECO:0000256" key="4">
    <source>
        <dbReference type="ARBA" id="ARBA00022692"/>
    </source>
</evidence>
<protein>
    <recommendedName>
        <fullName evidence="14">5'-nucleotidase domain-containing protein 1</fullName>
    </recommendedName>
</protein>
<dbReference type="GO" id="GO:0016787">
    <property type="term" value="F:hydrolase activity"/>
    <property type="evidence" value="ECO:0007669"/>
    <property type="project" value="UniProtKB-KW"/>
</dbReference>
<dbReference type="Gene3D" id="1.50.10.100">
    <property type="entry name" value="Chondroitin AC/alginate lyase"/>
    <property type="match status" value="1"/>
</dbReference>
<sequence>AAARAAMTRPFSLAECDVFGFDLDHTLCRYNLPESARLIYDSFACYLVTEKGYDKELLTVTPQSWDFCCKGLALDLEDGNFLKLSEDGTILRASHGTKSMTTEEILEIYGRREWKHFKTFSGMVSRAAKYYCYDNYFDLPGALLCARIVDCLDKHDRQTKYNFWKDVIAAIQHNYKTSAFKENCGTYFPEVKNDPAKYLQSCPESVKKWLRQLKNAGKVLLLITSSHSDYCRLLCEHILGNDFAELFDIVITNALKPGFFSHTPNQRPFRTLENDEEQEALPSLDKPGWYSQGNATHLYELLKKMTSKPEPKVVYFGDSMHSDIFPAHHYSNWETVFILEELRGDEVMMLVETESEPLEKKGKYEGHHPKASYSVSKQWGSFFVDSISGLESAEETLTNTWSYKCISAYSTIAIPSIEAIADLPLDYRFTRFSSNGLETAGYYPKPPRVLLSNGYFKDGLAAIETWRSDATMRTHTRGAPSVFFIHVVCFALASSTDENPTAVIPFVNANYDSYPMLYFSKGEVEDLRFKAATTHQHIAARLTEAVQTMLSSPLEYLPPWDPKEFSARWNEIYGNNLGALAMFCVLYPKNIEAINMAKDYMERMAAQPSWLVKDAPWDEVPLAHSLVAFATAYDFLYNYLSKTEQERFLEVIANASGYMYETSYRRGWGFQYLHNHQPTNCMALLAGSLVLMNQAYLQEAYLWTKQVLSIMEKSIVLLREVTDGSLYEGVAYGSYTTRSLFQYMFLVQRHFDINHFNHPWLKEHFAFMYRTVLPGFQRTVAIADSNYNWFYGPESQLVFLDKFVMRNGSGNWLADQIRRNRVVEGPGTPSKGQRWCTLHTEFLWYDASLHSIPPPDYGIPKLHYFEDWGVVTYGSALPAEINRSFLSFKSGKLGGRAIYDIVHKNKYKEWIKGWRNFNAGHEHPDQNSFTFAPNGVPFITEALYGPKYTFFNNVLMFSPAVSKSCFSPWEGQVTEDCSSKWLKYKHDLAADCQGRVVAAMERSGVVFIRGEGVGAYNPKLKLKNFQRNLLLLHPQLLLLVDLIHLEDDSPLEAASSFFHNVDVPFEETVIDDVHGAFIRHHDGMYKMYWMDDTGYSEKATFASKMYPRGYPYNGTNYVNVTTHLRNPITRAIYLFIGPSIDVQSFSVHGDSQQLDVFIAASEHAYAVYLWTGGDGGHSVFAQIIADRQKIVFDRTATIRNSAVLEVKDYVQIVEQNLQHFKPVFQQLEKQILSRVRNTDSFRKTAERLLRFSDKRQTEEAIDRLFAISQQQQQQGRAKKGKKVAKGYKFVDAVPDIFAQIEVNERKVRQKAQTLAQNELPVDEDEEMKDLLDFEDITYVKHKNGASIKGQSGLEQMVSTARSSAPSISASYTRLFLILNIAIFFVMLAMQLTYFQKAKSLHGQRCLYAILLADSCILLWLYSSCSQSQC</sequence>
<evidence type="ECO:0000256" key="15">
    <source>
        <dbReference type="SAM" id="Phobius"/>
    </source>
</evidence>
<comment type="subcellular location">
    <subcellularLocation>
        <location evidence="1">Membrane</location>
        <topology evidence="1">Multi-pass membrane protein</topology>
    </subcellularLocation>
</comment>
<evidence type="ECO:0000256" key="8">
    <source>
        <dbReference type="ARBA" id="ARBA00022842"/>
    </source>
</evidence>
<keyword evidence="10" id="KW-0007">Acetylation</keyword>
<feature type="non-terminal residue" evidence="16">
    <location>
        <position position="1"/>
    </location>
</feature>
<evidence type="ECO:0000256" key="12">
    <source>
        <dbReference type="ARBA" id="ARBA00023180"/>
    </source>
</evidence>
<keyword evidence="7" id="KW-0378">Hydrolase</keyword>
<dbReference type="InterPro" id="IPR036412">
    <property type="entry name" value="HAD-like_sf"/>
</dbReference>
<keyword evidence="9 15" id="KW-1133">Transmembrane helix</keyword>
<dbReference type="InterPro" id="IPR023214">
    <property type="entry name" value="HAD_sf"/>
</dbReference>
<dbReference type="GO" id="GO:0046872">
    <property type="term" value="F:metal ion binding"/>
    <property type="evidence" value="ECO:0007669"/>
    <property type="project" value="UniProtKB-KW"/>
</dbReference>
<feature type="transmembrane region" description="Helical" evidence="15">
    <location>
        <begin position="1374"/>
        <end position="1393"/>
    </location>
</feature>
<organism evidence="16 17">
    <name type="scientific">Chelydra serpentina</name>
    <name type="common">Snapping turtle</name>
    <name type="synonym">Testudo serpentina</name>
    <dbReference type="NCBI Taxonomy" id="8475"/>
    <lineage>
        <taxon>Eukaryota</taxon>
        <taxon>Metazoa</taxon>
        <taxon>Chordata</taxon>
        <taxon>Craniata</taxon>
        <taxon>Vertebrata</taxon>
        <taxon>Euteleostomi</taxon>
        <taxon>Archelosauria</taxon>
        <taxon>Testudinata</taxon>
        <taxon>Testudines</taxon>
        <taxon>Cryptodira</taxon>
        <taxon>Durocryptodira</taxon>
        <taxon>Americhelydia</taxon>
        <taxon>Chelydroidea</taxon>
        <taxon>Chelydridae</taxon>
        <taxon>Chelydra</taxon>
    </lineage>
</organism>
<dbReference type="PANTHER" id="PTHR15532">
    <property type="match status" value="1"/>
</dbReference>
<evidence type="ECO:0000256" key="6">
    <source>
        <dbReference type="ARBA" id="ARBA00022729"/>
    </source>
</evidence>
<keyword evidence="17" id="KW-1185">Reference proteome</keyword>
<keyword evidence="6" id="KW-0732">Signal</keyword>
<evidence type="ECO:0000256" key="3">
    <source>
        <dbReference type="ARBA" id="ARBA00009589"/>
    </source>
</evidence>
<keyword evidence="12" id="KW-0325">Glycoprotein</keyword>